<dbReference type="AlphaFoldDB" id="A0AAD8EDG4"/>
<proteinExistence type="predicted"/>
<evidence type="ECO:0000313" key="1">
    <source>
        <dbReference type="EMBL" id="KAJ9585956.1"/>
    </source>
</evidence>
<evidence type="ECO:0000313" key="2">
    <source>
        <dbReference type="Proteomes" id="UP001233999"/>
    </source>
</evidence>
<protein>
    <submittedName>
        <fullName evidence="1">Uncharacterized protein</fullName>
    </submittedName>
</protein>
<gene>
    <name evidence="1" type="ORF">L9F63_020388</name>
</gene>
<dbReference type="Proteomes" id="UP001233999">
    <property type="component" value="Unassembled WGS sequence"/>
</dbReference>
<organism evidence="1 2">
    <name type="scientific">Diploptera punctata</name>
    <name type="common">Pacific beetle cockroach</name>
    <dbReference type="NCBI Taxonomy" id="6984"/>
    <lineage>
        <taxon>Eukaryota</taxon>
        <taxon>Metazoa</taxon>
        <taxon>Ecdysozoa</taxon>
        <taxon>Arthropoda</taxon>
        <taxon>Hexapoda</taxon>
        <taxon>Insecta</taxon>
        <taxon>Pterygota</taxon>
        <taxon>Neoptera</taxon>
        <taxon>Polyneoptera</taxon>
        <taxon>Dictyoptera</taxon>
        <taxon>Blattodea</taxon>
        <taxon>Blaberoidea</taxon>
        <taxon>Blaberidae</taxon>
        <taxon>Diplopterinae</taxon>
        <taxon>Diploptera</taxon>
    </lineage>
</organism>
<feature type="non-terminal residue" evidence="1">
    <location>
        <position position="64"/>
    </location>
</feature>
<dbReference type="EMBL" id="JASPKZ010007230">
    <property type="protein sequence ID" value="KAJ9585956.1"/>
    <property type="molecule type" value="Genomic_DNA"/>
</dbReference>
<feature type="non-terminal residue" evidence="1">
    <location>
        <position position="1"/>
    </location>
</feature>
<reference evidence="1" key="1">
    <citation type="journal article" date="2023" name="IScience">
        <title>Live-bearing cockroach genome reveals convergent evolutionary mechanisms linked to viviparity in insects and beyond.</title>
        <authorList>
            <person name="Fouks B."/>
            <person name="Harrison M.C."/>
            <person name="Mikhailova A.A."/>
            <person name="Marchal E."/>
            <person name="English S."/>
            <person name="Carruthers M."/>
            <person name="Jennings E.C."/>
            <person name="Chiamaka E.L."/>
            <person name="Frigard R.A."/>
            <person name="Pippel M."/>
            <person name="Attardo G.M."/>
            <person name="Benoit J.B."/>
            <person name="Bornberg-Bauer E."/>
            <person name="Tobe S.S."/>
        </authorList>
    </citation>
    <scope>NUCLEOTIDE SEQUENCE</scope>
    <source>
        <strain evidence="1">Stay&amp;Tobe</strain>
    </source>
</reference>
<accession>A0AAD8EDG4</accession>
<comment type="caution">
    <text evidence="1">The sequence shown here is derived from an EMBL/GenBank/DDBJ whole genome shotgun (WGS) entry which is preliminary data.</text>
</comment>
<sequence>SSFSDPNKLSQGDKSGLTITFRIGFRRHLSRTARMLSAVMLIRCRLWRRRFGLDLQLRRNRLTI</sequence>
<keyword evidence="2" id="KW-1185">Reference proteome</keyword>
<reference evidence="1" key="2">
    <citation type="submission" date="2023-05" db="EMBL/GenBank/DDBJ databases">
        <authorList>
            <person name="Fouks B."/>
        </authorList>
    </citation>
    <scope>NUCLEOTIDE SEQUENCE</scope>
    <source>
        <strain evidence="1">Stay&amp;Tobe</strain>
        <tissue evidence="1">Testes</tissue>
    </source>
</reference>
<name>A0AAD8EDG4_DIPPU</name>